<accession>A0A0F5LE27</accession>
<evidence type="ECO:0000256" key="1">
    <source>
        <dbReference type="SAM" id="Phobius"/>
    </source>
</evidence>
<comment type="caution">
    <text evidence="2">The sequence shown here is derived from an EMBL/GenBank/DDBJ whole genome shotgun (WGS) entry which is preliminary data.</text>
</comment>
<feature type="transmembrane region" description="Helical" evidence="1">
    <location>
        <begin position="457"/>
        <end position="476"/>
    </location>
</feature>
<feature type="transmembrane region" description="Helical" evidence="1">
    <location>
        <begin position="250"/>
        <end position="267"/>
    </location>
</feature>
<reference evidence="2 3" key="1">
    <citation type="submission" date="2015-03" db="EMBL/GenBank/DDBJ databases">
        <authorList>
            <person name="Hassan Y.I."/>
            <person name="Lepp D."/>
            <person name="Zhou T."/>
        </authorList>
    </citation>
    <scope>NUCLEOTIDE SEQUENCE [LARGE SCALE GENOMIC DNA]</scope>
    <source>
        <strain evidence="2 3">GH2-10</strain>
    </source>
</reference>
<sequence>MLRPATLPWFARHELRLAWRDFIAMISGGHRIRLVGFFAGGIGVYALLHLIAGSLIGPAVAAGIPDDKPTLAMVAGVGLLFFSVMLSQALEAVTRVYYARSDLDLILSSPASTRTLFAVRTGAVAFSTALLSALLASPIVNMLVVFAGPHWLWAYLVLPASSALSVAIAILLTIALFRLVGPKRTRLIAQILAAIIGAGFVIGMQAVAILSFDSYSRFAVFGSADFIAVLPGLDNWLWLPAKAVMGDGTAALVTALIGSAILAAVTAFSSLSYGQLAVAAAGVGQARGRLAKTKNLFLGRSSRDVLRRKEWRLLQRDPWLLSQTLMQMLYLLPPALLLWVNYGEGAGAFVVIVPVIVMAAGQLAGGLAWLALSGEDAYDLVTTAPVSAGQILRAKIEAVLAVVGVALLPLLLLLALNDWAIALVTCFCAVLSATSATAIQIWFRVPMRRAMFRRRQVASRAATISEALVSIMWAGTGALLAIFSWMALVPAVIALLVLGAARALSPKRG</sequence>
<proteinExistence type="predicted"/>
<feature type="transmembrane region" description="Helical" evidence="1">
    <location>
        <begin position="482"/>
        <end position="504"/>
    </location>
</feature>
<dbReference type="EMBL" id="LAJG01000014">
    <property type="protein sequence ID" value="KKB80464.1"/>
    <property type="molecule type" value="Genomic_DNA"/>
</dbReference>
<keyword evidence="1" id="KW-0812">Transmembrane</keyword>
<feature type="transmembrane region" description="Helical" evidence="1">
    <location>
        <begin position="191"/>
        <end position="212"/>
    </location>
</feature>
<evidence type="ECO:0000313" key="3">
    <source>
        <dbReference type="Proteomes" id="UP000033514"/>
    </source>
</evidence>
<name>A0A0F5LE27_9HYPH</name>
<protein>
    <recommendedName>
        <fullName evidence="4">Permease</fullName>
    </recommendedName>
</protein>
<feature type="transmembrane region" description="Helical" evidence="1">
    <location>
        <begin position="34"/>
        <end position="64"/>
    </location>
</feature>
<keyword evidence="1" id="KW-1133">Transmembrane helix</keyword>
<feature type="transmembrane region" description="Helical" evidence="1">
    <location>
        <begin position="123"/>
        <end position="146"/>
    </location>
</feature>
<gene>
    <name evidence="2" type="ORF">VW35_06510</name>
</gene>
<feature type="transmembrane region" description="Helical" evidence="1">
    <location>
        <begin position="152"/>
        <end position="179"/>
    </location>
</feature>
<feature type="transmembrane region" description="Helical" evidence="1">
    <location>
        <begin position="398"/>
        <end position="416"/>
    </location>
</feature>
<dbReference type="PATRIC" id="fig|361041.3.peg.625"/>
<feature type="transmembrane region" description="Helical" evidence="1">
    <location>
        <begin position="70"/>
        <end position="90"/>
    </location>
</feature>
<keyword evidence="3" id="KW-1185">Reference proteome</keyword>
<dbReference type="AlphaFoldDB" id="A0A0F5LE27"/>
<dbReference type="Proteomes" id="UP000033514">
    <property type="component" value="Unassembled WGS sequence"/>
</dbReference>
<evidence type="ECO:0008006" key="4">
    <source>
        <dbReference type="Google" id="ProtNLM"/>
    </source>
</evidence>
<dbReference type="STRING" id="361041.VW35_06510"/>
<feature type="transmembrane region" description="Helical" evidence="1">
    <location>
        <begin position="422"/>
        <end position="445"/>
    </location>
</feature>
<feature type="transmembrane region" description="Helical" evidence="1">
    <location>
        <begin position="346"/>
        <end position="372"/>
    </location>
</feature>
<keyword evidence="1" id="KW-0472">Membrane</keyword>
<organism evidence="2 3">
    <name type="scientific">Devosia soli</name>
    <dbReference type="NCBI Taxonomy" id="361041"/>
    <lineage>
        <taxon>Bacteria</taxon>
        <taxon>Pseudomonadati</taxon>
        <taxon>Pseudomonadota</taxon>
        <taxon>Alphaproteobacteria</taxon>
        <taxon>Hyphomicrobiales</taxon>
        <taxon>Devosiaceae</taxon>
        <taxon>Devosia</taxon>
    </lineage>
</organism>
<evidence type="ECO:0000313" key="2">
    <source>
        <dbReference type="EMBL" id="KKB80464.1"/>
    </source>
</evidence>
<feature type="transmembrane region" description="Helical" evidence="1">
    <location>
        <begin position="319"/>
        <end position="340"/>
    </location>
</feature>